<dbReference type="Pfam" id="PF03466">
    <property type="entry name" value="LysR_substrate"/>
    <property type="match status" value="1"/>
</dbReference>
<dbReference type="Gene3D" id="1.10.10.10">
    <property type="entry name" value="Winged helix-like DNA-binding domain superfamily/Winged helix DNA-binding domain"/>
    <property type="match status" value="1"/>
</dbReference>
<dbReference type="SUPFAM" id="SSF46785">
    <property type="entry name" value="Winged helix' DNA-binding domain"/>
    <property type="match status" value="1"/>
</dbReference>
<gene>
    <name evidence="6" type="ORF">LB941_10615</name>
</gene>
<proteinExistence type="inferred from homology"/>
<dbReference type="InterPro" id="IPR036388">
    <property type="entry name" value="WH-like_DNA-bd_sf"/>
</dbReference>
<evidence type="ECO:0000313" key="6">
    <source>
        <dbReference type="EMBL" id="MCP0887781.1"/>
    </source>
</evidence>
<dbReference type="SUPFAM" id="SSF53850">
    <property type="entry name" value="Periplasmic binding protein-like II"/>
    <property type="match status" value="1"/>
</dbReference>
<dbReference type="PROSITE" id="PS50931">
    <property type="entry name" value="HTH_LYSR"/>
    <property type="match status" value="1"/>
</dbReference>
<dbReference type="PRINTS" id="PR00039">
    <property type="entry name" value="HTHLYSR"/>
</dbReference>
<evidence type="ECO:0000256" key="2">
    <source>
        <dbReference type="ARBA" id="ARBA00023015"/>
    </source>
</evidence>
<dbReference type="InterPro" id="IPR050950">
    <property type="entry name" value="HTH-type_LysR_regulators"/>
</dbReference>
<dbReference type="EMBL" id="JAIULA010000025">
    <property type="protein sequence ID" value="MCP0887781.1"/>
    <property type="molecule type" value="Genomic_DNA"/>
</dbReference>
<evidence type="ECO:0000256" key="1">
    <source>
        <dbReference type="ARBA" id="ARBA00009437"/>
    </source>
</evidence>
<dbReference type="GO" id="GO:0005829">
    <property type="term" value="C:cytosol"/>
    <property type="evidence" value="ECO:0007669"/>
    <property type="project" value="TreeGrafter"/>
</dbReference>
<keyword evidence="2" id="KW-0805">Transcription regulation</keyword>
<dbReference type="AlphaFoldDB" id="A0A9X2FQ01"/>
<evidence type="ECO:0000256" key="4">
    <source>
        <dbReference type="ARBA" id="ARBA00023163"/>
    </source>
</evidence>
<dbReference type="Pfam" id="PF00126">
    <property type="entry name" value="HTH_1"/>
    <property type="match status" value="1"/>
</dbReference>
<dbReference type="FunFam" id="1.10.10.10:FF:000001">
    <property type="entry name" value="LysR family transcriptional regulator"/>
    <property type="match status" value="1"/>
</dbReference>
<dbReference type="InterPro" id="IPR000847">
    <property type="entry name" value="LysR_HTH_N"/>
</dbReference>
<evidence type="ECO:0000313" key="7">
    <source>
        <dbReference type="Proteomes" id="UP001139006"/>
    </source>
</evidence>
<dbReference type="PANTHER" id="PTHR30419:SF30">
    <property type="entry name" value="LYSR FAMILY TRANSCRIPTIONAL REGULATOR"/>
    <property type="match status" value="1"/>
</dbReference>
<keyword evidence="3" id="KW-0238">DNA-binding</keyword>
<protein>
    <submittedName>
        <fullName evidence="6">LysR family transcriptional regulator</fullName>
    </submittedName>
</protein>
<comment type="similarity">
    <text evidence="1">Belongs to the LysR transcriptional regulatory family.</text>
</comment>
<dbReference type="GO" id="GO:0003677">
    <property type="term" value="F:DNA binding"/>
    <property type="evidence" value="ECO:0007669"/>
    <property type="project" value="UniProtKB-KW"/>
</dbReference>
<dbReference type="GO" id="GO:0003700">
    <property type="term" value="F:DNA-binding transcription factor activity"/>
    <property type="evidence" value="ECO:0007669"/>
    <property type="project" value="InterPro"/>
</dbReference>
<dbReference type="Gene3D" id="3.40.190.290">
    <property type="match status" value="1"/>
</dbReference>
<dbReference type="CDD" id="cd05466">
    <property type="entry name" value="PBP2_LTTR_substrate"/>
    <property type="match status" value="1"/>
</dbReference>
<dbReference type="Proteomes" id="UP001139006">
    <property type="component" value="Unassembled WGS sequence"/>
</dbReference>
<dbReference type="InterPro" id="IPR005119">
    <property type="entry name" value="LysR_subst-bd"/>
</dbReference>
<sequence>MNLDHLKVFVSLSETLNFSLTAKETHISQSAVSQAIKSIEEELGFKLFKRTKRKVVLTKGGAFCYPRIKNILNNFNKTVIEARDIYQTENSLLTLGTTGTPFESYILPSLIKKYRKTYPNTKIYLENFNHTLLKQHVLNQESDIIFTTQDDVSSEQKLSFITLMHGYFCALVPNSNILNNKHSIKLTDLKNQSLILLNDDWCPPKQLKLQEAIKIICPKEAILYANDVSIATTMVKANLGITFMPNFINFPDTNFFKTIPLNYTTNLAYGVATLSSPRDESLIQFINWLLKYPLSEIDTLVHS</sequence>
<dbReference type="PANTHER" id="PTHR30419">
    <property type="entry name" value="HTH-TYPE TRANSCRIPTIONAL REGULATOR YBHD"/>
    <property type="match status" value="1"/>
</dbReference>
<comment type="caution">
    <text evidence="6">The sequence shown here is derived from an EMBL/GenBank/DDBJ whole genome shotgun (WGS) entry which is preliminary data.</text>
</comment>
<keyword evidence="7" id="KW-1185">Reference proteome</keyword>
<accession>A0A9X2FQ01</accession>
<dbReference type="InterPro" id="IPR036390">
    <property type="entry name" value="WH_DNA-bd_sf"/>
</dbReference>
<keyword evidence="4" id="KW-0804">Transcription</keyword>
<feature type="domain" description="HTH lysR-type" evidence="5">
    <location>
        <begin position="1"/>
        <end position="58"/>
    </location>
</feature>
<organism evidence="6 7">
    <name type="scientific">Ligilactobacillus ubinensis</name>
    <dbReference type="NCBI Taxonomy" id="2876789"/>
    <lineage>
        <taxon>Bacteria</taxon>
        <taxon>Bacillati</taxon>
        <taxon>Bacillota</taxon>
        <taxon>Bacilli</taxon>
        <taxon>Lactobacillales</taxon>
        <taxon>Lactobacillaceae</taxon>
        <taxon>Ligilactobacillus</taxon>
    </lineage>
</organism>
<reference evidence="6 7" key="1">
    <citation type="journal article" date="2023" name="Int. J. Syst. Evol. Microbiol.">
        <title>Ligilactobacillus ubinensis sp. nov., a novel species isolated from the wild ferment of a durian fruit (Durio zibethinus).</title>
        <authorList>
            <person name="Heng Y.C."/>
            <person name="Menon N."/>
            <person name="Chen B."/>
            <person name="Loo B.Z.L."/>
            <person name="Wong G.W.J."/>
            <person name="Lim A.C.H."/>
            <person name="Silvaraju S."/>
            <person name="Kittelmann S."/>
        </authorList>
    </citation>
    <scope>NUCLEOTIDE SEQUENCE [LARGE SCALE GENOMIC DNA]</scope>
    <source>
        <strain evidence="6 7">WILCCON 0076</strain>
    </source>
</reference>
<name>A0A9X2FQ01_9LACO</name>
<evidence type="ECO:0000259" key="5">
    <source>
        <dbReference type="PROSITE" id="PS50931"/>
    </source>
</evidence>
<evidence type="ECO:0000256" key="3">
    <source>
        <dbReference type="ARBA" id="ARBA00023125"/>
    </source>
</evidence>
<dbReference type="RefSeq" id="WP_253361943.1">
    <property type="nucleotide sequence ID" value="NZ_JAIULA010000025.1"/>
</dbReference>